<feature type="transmembrane region" description="Helical" evidence="6">
    <location>
        <begin position="26"/>
        <end position="59"/>
    </location>
</feature>
<dbReference type="EMBL" id="VSSQ01000173">
    <property type="protein sequence ID" value="MPL83216.1"/>
    <property type="molecule type" value="Genomic_DNA"/>
</dbReference>
<sequence length="229" mass="25881">MWVVKLEIDYIAHENNLRNVKSSYKFIASISIMIFALVVNMPIVSLFITFVIGIFLLLVAKIPFKFYIKFISIPFGFALITCIFMAFFFGSGQILFNTGIFGIVVREDALSLAITTFCRTLACFSALGLLSLTTPIAEILNDLGKIKIPKIFIEIALLMYTSIFVFLDQIKIMTNAQKTRMGYNGFKNSYRSLGLLISNLFFKSLDKGEKLQHALDSRGYNGELPKYKP</sequence>
<protein>
    <submittedName>
        <fullName evidence="7">Cobalt transport protein CbiQ</fullName>
    </submittedName>
</protein>
<dbReference type="InterPro" id="IPR052770">
    <property type="entry name" value="Cobalt_transport_CbiQ"/>
</dbReference>
<dbReference type="InterPro" id="IPR003339">
    <property type="entry name" value="ABC/ECF_trnsptr_transmembrane"/>
</dbReference>
<dbReference type="AlphaFoldDB" id="A0A644UVU2"/>
<keyword evidence="3 6" id="KW-0812">Transmembrane</keyword>
<dbReference type="GO" id="GO:0043190">
    <property type="term" value="C:ATP-binding cassette (ABC) transporter complex"/>
    <property type="evidence" value="ECO:0007669"/>
    <property type="project" value="InterPro"/>
</dbReference>
<dbReference type="PANTHER" id="PTHR43723">
    <property type="entry name" value="COBALT TRANSPORT PROTEIN CBIQ"/>
    <property type="match status" value="1"/>
</dbReference>
<proteinExistence type="predicted"/>
<dbReference type="Pfam" id="PF02361">
    <property type="entry name" value="CbiQ"/>
    <property type="match status" value="1"/>
</dbReference>
<keyword evidence="5 6" id="KW-0472">Membrane</keyword>
<feature type="transmembrane region" description="Helical" evidence="6">
    <location>
        <begin position="151"/>
        <end position="167"/>
    </location>
</feature>
<gene>
    <name evidence="7" type="primary">cbiQ_1</name>
    <name evidence="8" type="synonym">cbiQ_2</name>
    <name evidence="7" type="ORF">SDC9_29166</name>
    <name evidence="8" type="ORF">SDC9_29483</name>
</gene>
<name>A0A644UVU2_9ZZZZ</name>
<dbReference type="EMBL" id="VSSQ01000177">
    <property type="protein sequence ID" value="MPL83528.1"/>
    <property type="molecule type" value="Genomic_DNA"/>
</dbReference>
<evidence type="ECO:0000256" key="4">
    <source>
        <dbReference type="ARBA" id="ARBA00022989"/>
    </source>
</evidence>
<evidence type="ECO:0000313" key="7">
    <source>
        <dbReference type="EMBL" id="MPL83216.1"/>
    </source>
</evidence>
<accession>A0A644UVU2</accession>
<evidence type="ECO:0000256" key="2">
    <source>
        <dbReference type="ARBA" id="ARBA00022475"/>
    </source>
</evidence>
<keyword evidence="4 6" id="KW-1133">Transmembrane helix</keyword>
<keyword evidence="2" id="KW-1003">Cell membrane</keyword>
<reference evidence="7" key="1">
    <citation type="submission" date="2019-08" db="EMBL/GenBank/DDBJ databases">
        <authorList>
            <person name="Kucharzyk K."/>
            <person name="Murdoch R.W."/>
            <person name="Higgins S."/>
            <person name="Loffler F."/>
        </authorList>
    </citation>
    <scope>NUCLEOTIDE SEQUENCE</scope>
</reference>
<evidence type="ECO:0000256" key="6">
    <source>
        <dbReference type="SAM" id="Phobius"/>
    </source>
</evidence>
<comment type="subcellular location">
    <subcellularLocation>
        <location evidence="1">Cell membrane</location>
        <topology evidence="1">Multi-pass membrane protein</topology>
    </subcellularLocation>
</comment>
<evidence type="ECO:0000256" key="5">
    <source>
        <dbReference type="ARBA" id="ARBA00023136"/>
    </source>
</evidence>
<dbReference type="CDD" id="cd16914">
    <property type="entry name" value="EcfT"/>
    <property type="match status" value="1"/>
</dbReference>
<dbReference type="NCBIfam" id="TIGR02454">
    <property type="entry name" value="ECF_T_CbiQ"/>
    <property type="match status" value="1"/>
</dbReference>
<evidence type="ECO:0000256" key="3">
    <source>
        <dbReference type="ARBA" id="ARBA00022692"/>
    </source>
</evidence>
<dbReference type="GO" id="GO:0006824">
    <property type="term" value="P:cobalt ion transport"/>
    <property type="evidence" value="ECO:0007669"/>
    <property type="project" value="InterPro"/>
</dbReference>
<dbReference type="PANTHER" id="PTHR43723:SF1">
    <property type="entry name" value="COBALT TRANSPORT PROTEIN CBIQ"/>
    <property type="match status" value="1"/>
</dbReference>
<feature type="transmembrane region" description="Helical" evidence="6">
    <location>
        <begin position="109"/>
        <end position="130"/>
    </location>
</feature>
<dbReference type="InterPro" id="IPR012809">
    <property type="entry name" value="ECF_CbiQ"/>
</dbReference>
<comment type="caution">
    <text evidence="7">The sequence shown here is derived from an EMBL/GenBank/DDBJ whole genome shotgun (WGS) entry which is preliminary data.</text>
</comment>
<organism evidence="7">
    <name type="scientific">bioreactor metagenome</name>
    <dbReference type="NCBI Taxonomy" id="1076179"/>
    <lineage>
        <taxon>unclassified sequences</taxon>
        <taxon>metagenomes</taxon>
        <taxon>ecological metagenomes</taxon>
    </lineage>
</organism>
<evidence type="ECO:0000256" key="1">
    <source>
        <dbReference type="ARBA" id="ARBA00004651"/>
    </source>
</evidence>
<feature type="transmembrane region" description="Helical" evidence="6">
    <location>
        <begin position="66"/>
        <end position="89"/>
    </location>
</feature>
<evidence type="ECO:0000313" key="8">
    <source>
        <dbReference type="EMBL" id="MPL83528.1"/>
    </source>
</evidence>